<name>A0A4Z0P4G7_9BACT</name>
<reference evidence="1 2" key="1">
    <citation type="submission" date="2019-04" db="EMBL/GenBank/DDBJ databases">
        <authorList>
            <person name="Feng G."/>
            <person name="Zhang J."/>
            <person name="Zhu H."/>
        </authorList>
    </citation>
    <scope>NUCLEOTIDE SEQUENCE [LARGE SCALE GENOMIC DNA]</scope>
    <source>
        <strain evidence="1 2">92R-1</strain>
    </source>
</reference>
<dbReference type="RefSeq" id="WP_135435337.1">
    <property type="nucleotide sequence ID" value="NZ_SRLA01000003.1"/>
</dbReference>
<organism evidence="1 2">
    <name type="scientific">Hymenobacter fodinae</name>
    <dbReference type="NCBI Taxonomy" id="2510796"/>
    <lineage>
        <taxon>Bacteria</taxon>
        <taxon>Pseudomonadati</taxon>
        <taxon>Bacteroidota</taxon>
        <taxon>Cytophagia</taxon>
        <taxon>Cytophagales</taxon>
        <taxon>Hymenobacteraceae</taxon>
        <taxon>Hymenobacter</taxon>
    </lineage>
</organism>
<dbReference type="Proteomes" id="UP000298337">
    <property type="component" value="Unassembled WGS sequence"/>
</dbReference>
<dbReference type="EMBL" id="SRLA01000003">
    <property type="protein sequence ID" value="TGE06565.1"/>
    <property type="molecule type" value="Genomic_DNA"/>
</dbReference>
<comment type="caution">
    <text evidence="1">The sequence shown here is derived from an EMBL/GenBank/DDBJ whole genome shotgun (WGS) entry which is preliminary data.</text>
</comment>
<sequence>MPFSTTCAPKGRVSCPEFALLIASHLRELESRPEVRPNHRALLAVLRQQLTEQQPQLSTAAASGLAC</sequence>
<proteinExistence type="predicted"/>
<gene>
    <name evidence="1" type="ORF">EU556_17180</name>
</gene>
<accession>A0A4Z0P4G7</accession>
<keyword evidence="2" id="KW-1185">Reference proteome</keyword>
<evidence type="ECO:0000313" key="1">
    <source>
        <dbReference type="EMBL" id="TGE06565.1"/>
    </source>
</evidence>
<evidence type="ECO:0000313" key="2">
    <source>
        <dbReference type="Proteomes" id="UP000298337"/>
    </source>
</evidence>
<protein>
    <submittedName>
        <fullName evidence="1">Uncharacterized protein</fullName>
    </submittedName>
</protein>
<dbReference type="AlphaFoldDB" id="A0A4Z0P4G7"/>
<dbReference type="OrthoDB" id="9992410at2"/>